<accession>A0A0F9TC00</accession>
<comment type="caution">
    <text evidence="2">The sequence shown here is derived from an EMBL/GenBank/DDBJ whole genome shotgun (WGS) entry which is preliminary data.</text>
</comment>
<protein>
    <submittedName>
        <fullName evidence="2">Uncharacterized protein</fullName>
    </submittedName>
</protein>
<dbReference type="EMBL" id="LAZR01001328">
    <property type="protein sequence ID" value="KKN46486.1"/>
    <property type="molecule type" value="Genomic_DNA"/>
</dbReference>
<dbReference type="AlphaFoldDB" id="A0A0F9TC00"/>
<organism evidence="2">
    <name type="scientific">marine sediment metagenome</name>
    <dbReference type="NCBI Taxonomy" id="412755"/>
    <lineage>
        <taxon>unclassified sequences</taxon>
        <taxon>metagenomes</taxon>
        <taxon>ecological metagenomes</taxon>
    </lineage>
</organism>
<evidence type="ECO:0000256" key="1">
    <source>
        <dbReference type="SAM" id="MobiDB-lite"/>
    </source>
</evidence>
<gene>
    <name evidence="2" type="ORF">LCGC14_0672560</name>
</gene>
<reference evidence="2" key="1">
    <citation type="journal article" date="2015" name="Nature">
        <title>Complex archaea that bridge the gap between prokaryotes and eukaryotes.</title>
        <authorList>
            <person name="Spang A."/>
            <person name="Saw J.H."/>
            <person name="Jorgensen S.L."/>
            <person name="Zaremba-Niedzwiedzka K."/>
            <person name="Martijn J."/>
            <person name="Lind A.E."/>
            <person name="van Eijk R."/>
            <person name="Schleper C."/>
            <person name="Guy L."/>
            <person name="Ettema T.J."/>
        </authorList>
    </citation>
    <scope>NUCLEOTIDE SEQUENCE</scope>
</reference>
<name>A0A0F9TC00_9ZZZZ</name>
<feature type="region of interest" description="Disordered" evidence="1">
    <location>
        <begin position="131"/>
        <end position="161"/>
    </location>
</feature>
<feature type="region of interest" description="Disordered" evidence="1">
    <location>
        <begin position="15"/>
        <end position="92"/>
    </location>
</feature>
<feature type="compositionally biased region" description="Acidic residues" evidence="1">
    <location>
        <begin position="45"/>
        <end position="72"/>
    </location>
</feature>
<feature type="compositionally biased region" description="Acidic residues" evidence="1">
    <location>
        <begin position="26"/>
        <end position="36"/>
    </location>
</feature>
<evidence type="ECO:0000313" key="2">
    <source>
        <dbReference type="EMBL" id="KKN46486.1"/>
    </source>
</evidence>
<proteinExistence type="predicted"/>
<sequence length="335" mass="37870">MPEISEQLEKEIDAAIDETTVVSEGAVEEVEVPAEVEIEKKQEDTQEEAQEDTQDGVETLESEDTPEDSDEDTLGKYSVEEDPAEQSISNQSIIRAMGNGLTFSEAQSFGTEESLNDFSYKLEIQKQQQRQYEFQAQQSAIHPDTKEPADPFANLPKLNPDDFDPEVVAKFDYMTNIAKNQHEQLQQLQANQEHIQTVNQETDRNEITQWFDSEFTGLGDDFKDVFGEGDYNGLNQGSVEFANRDKIASQMSVLISGYEAQGMQAPNRSDVFKMASQQMFPEKFTSVKDETLSKQLKQQSTQHIQRVNRTKASVKQTEEELDVELASEIDLILGK</sequence>